<dbReference type="Gene3D" id="3.40.190.10">
    <property type="entry name" value="Periplasmic binding protein-like II"/>
    <property type="match status" value="1"/>
</dbReference>
<accession>A0A840XZ60</accession>
<dbReference type="Gene3D" id="3.40.190.150">
    <property type="entry name" value="Bordetella uptake gene, domain 1"/>
    <property type="match status" value="1"/>
</dbReference>
<dbReference type="AlphaFoldDB" id="A0A840XZ60"/>
<protein>
    <submittedName>
        <fullName evidence="3">Tripartite-type tricarboxylate transporter receptor subunit TctC</fullName>
    </submittedName>
</protein>
<feature type="chain" id="PRO_5033023068" evidence="2">
    <location>
        <begin position="22"/>
        <end position="322"/>
    </location>
</feature>
<name>A0A840XZ60_9PROT</name>
<gene>
    <name evidence="3" type="ORF">FHS87_001802</name>
</gene>
<dbReference type="EMBL" id="JACIJD010000007">
    <property type="protein sequence ID" value="MBB5693765.1"/>
    <property type="molecule type" value="Genomic_DNA"/>
</dbReference>
<dbReference type="Pfam" id="PF03401">
    <property type="entry name" value="TctC"/>
    <property type="match status" value="1"/>
</dbReference>
<evidence type="ECO:0000256" key="1">
    <source>
        <dbReference type="ARBA" id="ARBA00006987"/>
    </source>
</evidence>
<sequence length="322" mass="32919">MTTRRALLGALALAAAGARGAAAQFSIPYTPAVARPRAVTLLVGAAGGSAADLWVRGFAPFLERHLKRVQVGVVNRAGEGGLGAIRDLAEAKGDGSVLAYAATPFLVARVVERNAAPLLGRIRLLGTVTEEPVVLLAPPGTELEALRARGGSRPLGLPPPVSAASIAAAELAPLLPMEQLHFPSAAAARQAAIAGNVGAALLTLPEAIGAVRDGKLAVLGIASATRHPLLPELPTLREADLPVEVALRRGIAAPAGIDPEAAARLARAMAAAVTDPEYLAQAEARGVLPNHLGAEAWSALAMRDLGDLRSRWETSPWPLSGG</sequence>
<dbReference type="InterPro" id="IPR005064">
    <property type="entry name" value="BUG"/>
</dbReference>
<dbReference type="SUPFAM" id="SSF53850">
    <property type="entry name" value="Periplasmic binding protein-like II"/>
    <property type="match status" value="1"/>
</dbReference>
<evidence type="ECO:0000256" key="2">
    <source>
        <dbReference type="SAM" id="SignalP"/>
    </source>
</evidence>
<evidence type="ECO:0000313" key="4">
    <source>
        <dbReference type="Proteomes" id="UP000580654"/>
    </source>
</evidence>
<proteinExistence type="inferred from homology"/>
<dbReference type="PROSITE" id="PS51318">
    <property type="entry name" value="TAT"/>
    <property type="match status" value="1"/>
</dbReference>
<dbReference type="InterPro" id="IPR006311">
    <property type="entry name" value="TAT_signal"/>
</dbReference>
<dbReference type="RefSeq" id="WP_184516579.1">
    <property type="nucleotide sequence ID" value="NZ_JACIJD010000007.1"/>
</dbReference>
<feature type="signal peptide" evidence="2">
    <location>
        <begin position="1"/>
        <end position="21"/>
    </location>
</feature>
<evidence type="ECO:0000313" key="3">
    <source>
        <dbReference type="EMBL" id="MBB5693765.1"/>
    </source>
</evidence>
<organism evidence="3 4">
    <name type="scientific">Muricoccus pecuniae</name>
    <dbReference type="NCBI Taxonomy" id="693023"/>
    <lineage>
        <taxon>Bacteria</taxon>
        <taxon>Pseudomonadati</taxon>
        <taxon>Pseudomonadota</taxon>
        <taxon>Alphaproteobacteria</taxon>
        <taxon>Acetobacterales</taxon>
        <taxon>Roseomonadaceae</taxon>
        <taxon>Muricoccus</taxon>
    </lineage>
</organism>
<keyword evidence="4" id="KW-1185">Reference proteome</keyword>
<keyword evidence="2" id="KW-0732">Signal</keyword>
<dbReference type="PANTHER" id="PTHR42928">
    <property type="entry name" value="TRICARBOXYLATE-BINDING PROTEIN"/>
    <property type="match status" value="1"/>
</dbReference>
<comment type="caution">
    <text evidence="3">The sequence shown here is derived from an EMBL/GenBank/DDBJ whole genome shotgun (WGS) entry which is preliminary data.</text>
</comment>
<dbReference type="Proteomes" id="UP000580654">
    <property type="component" value="Unassembled WGS sequence"/>
</dbReference>
<reference evidence="3 4" key="1">
    <citation type="submission" date="2020-08" db="EMBL/GenBank/DDBJ databases">
        <title>Genomic Encyclopedia of Type Strains, Phase IV (KMG-IV): sequencing the most valuable type-strain genomes for metagenomic binning, comparative biology and taxonomic classification.</title>
        <authorList>
            <person name="Goeker M."/>
        </authorList>
    </citation>
    <scope>NUCLEOTIDE SEQUENCE [LARGE SCALE GENOMIC DNA]</scope>
    <source>
        <strain evidence="3 4">DSM 25622</strain>
    </source>
</reference>
<dbReference type="PANTHER" id="PTHR42928:SF5">
    <property type="entry name" value="BLR1237 PROTEIN"/>
    <property type="match status" value="1"/>
</dbReference>
<keyword evidence="3" id="KW-0675">Receptor</keyword>
<comment type="similarity">
    <text evidence="1">Belongs to the UPF0065 (bug) family.</text>
</comment>
<dbReference type="InterPro" id="IPR042100">
    <property type="entry name" value="Bug_dom1"/>
</dbReference>